<dbReference type="RefSeq" id="WP_186511233.1">
    <property type="nucleotide sequence ID" value="NZ_VOBQ01000028.1"/>
</dbReference>
<evidence type="ECO:0000313" key="3">
    <source>
        <dbReference type="Proteomes" id="UP000318199"/>
    </source>
</evidence>
<gene>
    <name evidence="2" type="ORF">FN976_27255</name>
</gene>
<evidence type="ECO:0000256" key="1">
    <source>
        <dbReference type="SAM" id="MobiDB-lite"/>
    </source>
</evidence>
<dbReference type="Proteomes" id="UP000318199">
    <property type="component" value="Unassembled WGS sequence"/>
</dbReference>
<sequence>MGLLSALFGTSQARAGKKPGARVPPASAHPSTFQNSTASGFATSSMLSQVPLDARQQFTVRRDLLRLVLRDTLTRTGIPAGWIEMHALAASSSGKATGVHARFIIRHWNPLLMVHAPGLEQSFVQRLMALDPLADQWVMGFSWQFGLAADAVVAPLPRPGSWTAQPNEPRANLLPMASAAGADVIAGPVHISTRAASTRGAKADLDRLLAEGAADRHGNSAFDTTEPAPLR</sequence>
<name>A0A562ZEF4_9BURK</name>
<reference evidence="2 3" key="1">
    <citation type="submission" date="2019-07" db="EMBL/GenBank/DDBJ databases">
        <title>Caenimonas sedimenti sp. nov., isolated from activated sludge.</title>
        <authorList>
            <person name="Xu J."/>
        </authorList>
    </citation>
    <scope>NUCLEOTIDE SEQUENCE [LARGE SCALE GENOMIC DNA]</scope>
    <source>
        <strain evidence="2 3">HX-9-20</strain>
    </source>
</reference>
<keyword evidence="3" id="KW-1185">Reference proteome</keyword>
<comment type="caution">
    <text evidence="2">The sequence shown here is derived from an EMBL/GenBank/DDBJ whole genome shotgun (WGS) entry which is preliminary data.</text>
</comment>
<feature type="region of interest" description="Disordered" evidence="1">
    <location>
        <begin position="13"/>
        <end position="35"/>
    </location>
</feature>
<protein>
    <submittedName>
        <fullName evidence="2">Uncharacterized protein</fullName>
    </submittedName>
</protein>
<dbReference type="AlphaFoldDB" id="A0A562ZEF4"/>
<proteinExistence type="predicted"/>
<evidence type="ECO:0000313" key="2">
    <source>
        <dbReference type="EMBL" id="TWO65507.1"/>
    </source>
</evidence>
<organism evidence="2 3">
    <name type="scientific">Caenimonas sedimenti</name>
    <dbReference type="NCBI Taxonomy" id="2596921"/>
    <lineage>
        <taxon>Bacteria</taxon>
        <taxon>Pseudomonadati</taxon>
        <taxon>Pseudomonadota</taxon>
        <taxon>Betaproteobacteria</taxon>
        <taxon>Burkholderiales</taxon>
        <taxon>Comamonadaceae</taxon>
        <taxon>Caenimonas</taxon>
    </lineage>
</organism>
<dbReference type="EMBL" id="VOBQ01000028">
    <property type="protein sequence ID" value="TWO65507.1"/>
    <property type="molecule type" value="Genomic_DNA"/>
</dbReference>
<accession>A0A562ZEF4</accession>